<dbReference type="GO" id="GO:0005096">
    <property type="term" value="F:GTPase activator activity"/>
    <property type="evidence" value="ECO:0007669"/>
    <property type="project" value="UniProtKB-KW"/>
</dbReference>
<name>A0AA35RNP5_GEOBA</name>
<accession>A0AA35RNP5</accession>
<dbReference type="GO" id="GO:0005829">
    <property type="term" value="C:cytosol"/>
    <property type="evidence" value="ECO:0007669"/>
    <property type="project" value="TreeGrafter"/>
</dbReference>
<dbReference type="Gene3D" id="3.80.10.10">
    <property type="entry name" value="Ribonuclease Inhibitor"/>
    <property type="match status" value="1"/>
</dbReference>
<keyword evidence="2" id="KW-0433">Leucine-rich repeat</keyword>
<dbReference type="Pfam" id="PF13516">
    <property type="entry name" value="LRR_6"/>
    <property type="match status" value="2"/>
</dbReference>
<dbReference type="InterPro" id="IPR001611">
    <property type="entry name" value="Leu-rich_rpt"/>
</dbReference>
<dbReference type="PANTHER" id="PTHR24113:SF12">
    <property type="entry name" value="RAN GTPASE-ACTIVATING PROTEIN 1"/>
    <property type="match status" value="1"/>
</dbReference>
<reference evidence="4" key="1">
    <citation type="submission" date="2023-03" db="EMBL/GenBank/DDBJ databases">
        <authorList>
            <person name="Steffen K."/>
            <person name="Cardenas P."/>
        </authorList>
    </citation>
    <scope>NUCLEOTIDE SEQUENCE</scope>
</reference>
<comment type="caution">
    <text evidence="4">The sequence shown here is derived from an EMBL/GenBank/DDBJ whole genome shotgun (WGS) entry which is preliminary data.</text>
</comment>
<evidence type="ECO:0000256" key="2">
    <source>
        <dbReference type="ARBA" id="ARBA00022614"/>
    </source>
</evidence>
<keyword evidence="5" id="KW-1185">Reference proteome</keyword>
<dbReference type="GO" id="GO:0005634">
    <property type="term" value="C:nucleus"/>
    <property type="evidence" value="ECO:0007669"/>
    <property type="project" value="TreeGrafter"/>
</dbReference>
<dbReference type="InterPro" id="IPR027038">
    <property type="entry name" value="RanGap"/>
</dbReference>
<dbReference type="InterPro" id="IPR032675">
    <property type="entry name" value="LRR_dom_sf"/>
</dbReference>
<evidence type="ECO:0000256" key="1">
    <source>
        <dbReference type="ARBA" id="ARBA00022468"/>
    </source>
</evidence>
<dbReference type="AlphaFoldDB" id="A0AA35RNP5"/>
<dbReference type="EMBL" id="CASHTH010001402">
    <property type="protein sequence ID" value="CAI8014930.1"/>
    <property type="molecule type" value="Genomic_DNA"/>
</dbReference>
<protein>
    <submittedName>
        <fullName evidence="4">NACHT, LRR and PYD domains-containing protein 12</fullName>
    </submittedName>
</protein>
<dbReference type="PANTHER" id="PTHR24113">
    <property type="entry name" value="RAN GTPASE-ACTIVATING PROTEIN 1"/>
    <property type="match status" value="1"/>
</dbReference>
<organism evidence="4 5">
    <name type="scientific">Geodia barretti</name>
    <name type="common">Barrett's horny sponge</name>
    <dbReference type="NCBI Taxonomy" id="519541"/>
    <lineage>
        <taxon>Eukaryota</taxon>
        <taxon>Metazoa</taxon>
        <taxon>Porifera</taxon>
        <taxon>Demospongiae</taxon>
        <taxon>Heteroscleromorpha</taxon>
        <taxon>Tetractinellida</taxon>
        <taxon>Astrophorina</taxon>
        <taxon>Geodiidae</taxon>
        <taxon>Geodia</taxon>
    </lineage>
</organism>
<proteinExistence type="predicted"/>
<dbReference type="SMART" id="SM00368">
    <property type="entry name" value="LRR_RI"/>
    <property type="match status" value="6"/>
</dbReference>
<dbReference type="Proteomes" id="UP001174909">
    <property type="component" value="Unassembled WGS sequence"/>
</dbReference>
<dbReference type="GO" id="GO:0048471">
    <property type="term" value="C:perinuclear region of cytoplasm"/>
    <property type="evidence" value="ECO:0007669"/>
    <property type="project" value="TreeGrafter"/>
</dbReference>
<keyword evidence="3" id="KW-0677">Repeat</keyword>
<dbReference type="GO" id="GO:0031267">
    <property type="term" value="F:small GTPase binding"/>
    <property type="evidence" value="ECO:0007669"/>
    <property type="project" value="TreeGrafter"/>
</dbReference>
<evidence type="ECO:0000256" key="3">
    <source>
        <dbReference type="ARBA" id="ARBA00022737"/>
    </source>
</evidence>
<sequence>MKKTIRGRSFYEAKQYETTFQFLAGIDKLETFPVGILSDLLSKDAAALYRWLYESQNQSVLTNVLGSGERELSLSYSATTTDYFAAGYCLAHSNCTWTIYLDSADDVVMEFLSKGCNHQLPETGISSQFVLVSFKKGSITDEGIRHFLTIPRPLLQSIEQLDFSSSKLDRRGCECLAEGIQRMSCLAILDLSGNLEIGNGDAVKLVSSLHSSKLTKLDMSGTSISDPDFECLASYIRSSASLEELKIRRTKISVKSIDALCKALNINSSMRKLDMWGCQLTDLHSVHLGQLLREPVHCRIEKLVLTSCNLTSNGLGKIVTGLCDNHTLKELIIRDNQMNDVAVATMLQKNSSLQRLNLENVKLKSVAVWS</sequence>
<keyword evidence="1" id="KW-0343">GTPase activation</keyword>
<gene>
    <name evidence="4" type="ORF">GBAR_LOCUS9306</name>
</gene>
<evidence type="ECO:0000313" key="5">
    <source>
        <dbReference type="Proteomes" id="UP001174909"/>
    </source>
</evidence>
<evidence type="ECO:0000313" key="4">
    <source>
        <dbReference type="EMBL" id="CAI8014930.1"/>
    </source>
</evidence>
<dbReference type="SUPFAM" id="SSF52047">
    <property type="entry name" value="RNI-like"/>
    <property type="match status" value="1"/>
</dbReference>
<dbReference type="GO" id="GO:0006913">
    <property type="term" value="P:nucleocytoplasmic transport"/>
    <property type="evidence" value="ECO:0007669"/>
    <property type="project" value="TreeGrafter"/>
</dbReference>